<evidence type="ECO:0000256" key="5">
    <source>
        <dbReference type="ARBA" id="ARBA00022989"/>
    </source>
</evidence>
<gene>
    <name evidence="10" type="ORF">NG665_07560</name>
</gene>
<feature type="transmembrane region" description="Helical" evidence="8">
    <location>
        <begin position="725"/>
        <end position="746"/>
    </location>
</feature>
<dbReference type="RefSeq" id="WP_252673100.1">
    <property type="nucleotide sequence ID" value="NZ_CP099547.1"/>
</dbReference>
<feature type="transmembrane region" description="Helical" evidence="8">
    <location>
        <begin position="320"/>
        <end position="340"/>
    </location>
</feature>
<feature type="transmembrane region" description="Helical" evidence="8">
    <location>
        <begin position="37"/>
        <end position="56"/>
    </location>
</feature>
<keyword evidence="5 8" id="KW-1133">Transmembrane helix</keyword>
<evidence type="ECO:0000256" key="3">
    <source>
        <dbReference type="ARBA" id="ARBA00022475"/>
    </source>
</evidence>
<keyword evidence="11" id="KW-1185">Reference proteome</keyword>
<dbReference type="InterPro" id="IPR004869">
    <property type="entry name" value="MMPL_dom"/>
</dbReference>
<evidence type="ECO:0000313" key="11">
    <source>
        <dbReference type="Proteomes" id="UP001056109"/>
    </source>
</evidence>
<dbReference type="EMBL" id="CP099547">
    <property type="protein sequence ID" value="USR79226.1"/>
    <property type="molecule type" value="Genomic_DNA"/>
</dbReference>
<evidence type="ECO:0000313" key="10">
    <source>
        <dbReference type="EMBL" id="USR79226.1"/>
    </source>
</evidence>
<dbReference type="Proteomes" id="UP001056109">
    <property type="component" value="Chromosome"/>
</dbReference>
<evidence type="ECO:0000256" key="7">
    <source>
        <dbReference type="SAM" id="MobiDB-lite"/>
    </source>
</evidence>
<keyword evidence="6 8" id="KW-0472">Membrane</keyword>
<comment type="similarity">
    <text evidence="2">Belongs to the resistance-nodulation-cell division (RND) (TC 2.A.6) family. MmpL subfamily.</text>
</comment>
<feature type="transmembrane region" description="Helical" evidence="8">
    <location>
        <begin position="352"/>
        <end position="374"/>
    </location>
</feature>
<keyword evidence="4 8" id="KW-0812">Transmembrane</keyword>
<feature type="transmembrane region" description="Helical" evidence="8">
    <location>
        <begin position="417"/>
        <end position="435"/>
    </location>
</feature>
<evidence type="ECO:0000256" key="8">
    <source>
        <dbReference type="SAM" id="Phobius"/>
    </source>
</evidence>
<reference evidence="10" key="1">
    <citation type="submission" date="2022-06" db="EMBL/GenBank/DDBJ databases">
        <title>Complete Genome Sequence of Arcanobacterium pinnipediorum strain DSM 28752 isolated from a harbour seal.</title>
        <authorList>
            <person name="Borowiak M."/>
            <person name="Kreitlow A."/>
            <person name="Alssahen M."/>
            <person name="Malorny B."/>
            <person name="Laemmler C."/>
            <person name="Prenger-Berninghoff E."/>
            <person name="Siebert U."/>
            <person name="Ploetz M."/>
            <person name="Abdulmawjood A."/>
        </authorList>
    </citation>
    <scope>NUCLEOTIDE SEQUENCE</scope>
    <source>
        <strain evidence="10">DSM 28752</strain>
    </source>
</reference>
<sequence length="780" mass="82675">MSNTNTPSHLPQPTGSSKLDSAVTFLRSRACLPLRGLLLLFWLAIFAFGGMAQGKISTLTESDPSFFLPASAQSTRAAQEANNFREDATIPALVVVQNNDESELSDDQMALLGKISTSLPKLKLDADLQLADVSAGPIPVIPNQERTAVLMPIALDKAMMNERTADNDTRISLTISQIRATLATQLSDAGPTGQNLVPYVSGPAGLAADLGGAFAGIDLTLLLVAVIVVFIILIVVYRSIFIPIAVLFTAITALCGAALVVFGLAQANIINLNGQTQGILAILVIGATTDYCLLLIARYREELTLHDHPMTALVVALKGSWEPILASGGTVIAGLLILLISDLSSTSSLGPISSIGIVFAMLAALTLLPGILMIPGKHARALFWPAKIVHYDSRAEAESHGIWHKVARFVERRYRSVWVGTLATLLIFASFAFTFQASGTSATEQFTQTSEAVSGFEVIGREFESGSIQPTIVVIDAEKADQAITELTKLDGVVRVTPQPQEAEQLTGPPPGVAADQQAKPPAGVSGSERDQPATPPKPLIIDGRVLLNLTTAMPAEDKATQEVVGEVRKVVHGIGGNPLVGGPAAESLDTQQTAQRDFTKIVPTVLFVIALMLMVLLRSVVAPLVVLVANLISFGATLGICSIVFYRILDMPGADASVPLYAFVFLIALGIDYTIFLMSRAREESLEIGSRAGMTRAVGVTGGVITSAGIVLAATFAALGIVPLLFMVQLAIIVALGIMIDTLIVRSLLIPGLAYEFGDRMWWPWTARNLAPQAQTTDP</sequence>
<feature type="transmembrane region" description="Helical" evidence="8">
    <location>
        <begin position="244"/>
        <end position="267"/>
    </location>
</feature>
<dbReference type="Gene3D" id="1.20.1640.10">
    <property type="entry name" value="Multidrug efflux transporter AcrB transmembrane domain"/>
    <property type="match status" value="2"/>
</dbReference>
<comment type="subcellular location">
    <subcellularLocation>
        <location evidence="1">Cell membrane</location>
        <topology evidence="1">Multi-pass membrane protein</topology>
    </subcellularLocation>
</comment>
<dbReference type="PANTHER" id="PTHR33406:SF6">
    <property type="entry name" value="MEMBRANE PROTEIN YDGH-RELATED"/>
    <property type="match status" value="1"/>
</dbReference>
<evidence type="ECO:0000256" key="1">
    <source>
        <dbReference type="ARBA" id="ARBA00004651"/>
    </source>
</evidence>
<evidence type="ECO:0000256" key="6">
    <source>
        <dbReference type="ARBA" id="ARBA00023136"/>
    </source>
</evidence>
<accession>A0ABY5AHN3</accession>
<feature type="transmembrane region" description="Helical" evidence="8">
    <location>
        <begin position="599"/>
        <end position="618"/>
    </location>
</feature>
<feature type="transmembrane region" description="Helical" evidence="8">
    <location>
        <begin position="213"/>
        <end position="237"/>
    </location>
</feature>
<proteinExistence type="inferred from homology"/>
<protein>
    <submittedName>
        <fullName evidence="10">MMPL family transporter</fullName>
    </submittedName>
</protein>
<keyword evidence="3" id="KW-1003">Cell membrane</keyword>
<feature type="transmembrane region" description="Helical" evidence="8">
    <location>
        <begin position="279"/>
        <end position="299"/>
    </location>
</feature>
<feature type="domain" description="Membrane transport protein MMPL" evidence="9">
    <location>
        <begin position="451"/>
        <end position="771"/>
    </location>
</feature>
<dbReference type="InterPro" id="IPR050545">
    <property type="entry name" value="Mycobact_MmpL"/>
</dbReference>
<evidence type="ECO:0000259" key="9">
    <source>
        <dbReference type="Pfam" id="PF03176"/>
    </source>
</evidence>
<feature type="transmembrane region" description="Helical" evidence="8">
    <location>
        <begin position="698"/>
        <end position="719"/>
    </location>
</feature>
<feature type="region of interest" description="Disordered" evidence="7">
    <location>
        <begin position="500"/>
        <end position="539"/>
    </location>
</feature>
<evidence type="ECO:0000256" key="4">
    <source>
        <dbReference type="ARBA" id="ARBA00022692"/>
    </source>
</evidence>
<feature type="domain" description="Membrane transport protein MMPL" evidence="9">
    <location>
        <begin position="68"/>
        <end position="413"/>
    </location>
</feature>
<dbReference type="PANTHER" id="PTHR33406">
    <property type="entry name" value="MEMBRANE PROTEIN MJ1562-RELATED"/>
    <property type="match status" value="1"/>
</dbReference>
<dbReference type="SUPFAM" id="SSF82866">
    <property type="entry name" value="Multidrug efflux transporter AcrB transmembrane domain"/>
    <property type="match status" value="2"/>
</dbReference>
<feature type="transmembrane region" description="Helical" evidence="8">
    <location>
        <begin position="659"/>
        <end position="677"/>
    </location>
</feature>
<organism evidence="10 11">
    <name type="scientific">Arcanobacterium pinnipediorum</name>
    <dbReference type="NCBI Taxonomy" id="1503041"/>
    <lineage>
        <taxon>Bacteria</taxon>
        <taxon>Bacillati</taxon>
        <taxon>Actinomycetota</taxon>
        <taxon>Actinomycetes</taxon>
        <taxon>Actinomycetales</taxon>
        <taxon>Actinomycetaceae</taxon>
        <taxon>Arcanobacterium</taxon>
    </lineage>
</organism>
<dbReference type="Pfam" id="PF03176">
    <property type="entry name" value="MMPL"/>
    <property type="match status" value="2"/>
</dbReference>
<evidence type="ECO:0000256" key="2">
    <source>
        <dbReference type="ARBA" id="ARBA00010157"/>
    </source>
</evidence>
<feature type="transmembrane region" description="Helical" evidence="8">
    <location>
        <begin position="625"/>
        <end position="647"/>
    </location>
</feature>
<name>A0ABY5AHN3_9ACTO</name>